<proteinExistence type="inferred from homology"/>
<dbReference type="NCBIfam" id="NF002367">
    <property type="entry name" value="PRK01346.1-4"/>
    <property type="match status" value="1"/>
</dbReference>
<comment type="subunit">
    <text evidence="3">Homohexamer; trimer of dimers.</text>
</comment>
<evidence type="ECO:0000259" key="4">
    <source>
        <dbReference type="Pfam" id="PF13530"/>
    </source>
</evidence>
<dbReference type="InterPro" id="IPR022902">
    <property type="entry name" value="NAcTrfase_Eis"/>
</dbReference>
<evidence type="ECO:0000259" key="5">
    <source>
        <dbReference type="Pfam" id="PF17668"/>
    </source>
</evidence>
<feature type="active site" description="Proton donor" evidence="3">
    <location>
        <position position="128"/>
    </location>
</feature>
<dbReference type="SUPFAM" id="SSF55729">
    <property type="entry name" value="Acyl-CoA N-acyltransferases (Nat)"/>
    <property type="match status" value="1"/>
</dbReference>
<dbReference type="InterPro" id="IPR051554">
    <property type="entry name" value="Acetyltransferase_Eis"/>
</dbReference>
<dbReference type="Proteomes" id="UP000054314">
    <property type="component" value="Unassembled WGS sequence"/>
</dbReference>
<dbReference type="GO" id="GO:0034069">
    <property type="term" value="F:aminoglycoside N-acetyltransferase activity"/>
    <property type="evidence" value="ECO:0007669"/>
    <property type="project" value="TreeGrafter"/>
</dbReference>
<feature type="active site" description="Proton acceptor; via carboxylate" evidence="3">
    <location>
        <position position="414"/>
    </location>
</feature>
<evidence type="ECO:0000256" key="2">
    <source>
        <dbReference type="ARBA" id="ARBA00023315"/>
    </source>
</evidence>
<feature type="domain" description="Eis-like acetyltransferase" evidence="5">
    <location>
        <begin position="186"/>
        <end position="298"/>
    </location>
</feature>
<evidence type="ECO:0000313" key="6">
    <source>
        <dbReference type="EMBL" id="KGM13727.1"/>
    </source>
</evidence>
<keyword evidence="7" id="KW-1185">Reference proteome</keyword>
<sequence length="414" mass="44147">MTTPTPGYRTVTVDEARKADLLTIDRWAFPSGLPDGAFAALPVPLSWDRTRGVRSGSGDLVAVHSSYPFQGLPVPGGTVDAAGLTWVGVHPGHRRRGILRTMITDHLERTSARGEAVSVLTASEPSIYGRFGYGSACPALRLTVPRGAALRDVPGAQDVHLEIETLDVARHAPTIRALHGRVGRPGWATRTTTALEASFLHDSEHTRDGHEPLRVVTASLDGTPTGYALFRRRLRWEDTAASGTVSVVEAVARDAATARALWGALLDMDLMSGTEVGLLPVDDVLTHLLVDLRAAAPRLKDHVWVRLVDLPAALRARRYAAPVHVVLEVADAMVPANAGRWRLQGGPDHAEVTRTDADPDLVLDVRELGTVYLGGVSTAALHAAGLVREVTAGAVARAAVAFGWPTAPGCSWVF</sequence>
<dbReference type="GO" id="GO:0030649">
    <property type="term" value="P:aminoglycoside antibiotic catabolic process"/>
    <property type="evidence" value="ECO:0007669"/>
    <property type="project" value="TreeGrafter"/>
</dbReference>
<dbReference type="PANTHER" id="PTHR37817:SF1">
    <property type="entry name" value="N-ACETYLTRANSFERASE EIS"/>
    <property type="match status" value="1"/>
</dbReference>
<dbReference type="InterPro" id="IPR041380">
    <property type="entry name" value="Acetyltransf_17"/>
</dbReference>
<feature type="binding site" evidence="3">
    <location>
        <begin position="95"/>
        <end position="100"/>
    </location>
    <ligand>
        <name>acetyl-CoA</name>
        <dbReference type="ChEBI" id="CHEBI:57288"/>
    </ligand>
</feature>
<evidence type="ECO:0000256" key="3">
    <source>
        <dbReference type="HAMAP-Rule" id="MF_01812"/>
    </source>
</evidence>
<gene>
    <name evidence="6" type="ORF">N869_15830</name>
</gene>
<dbReference type="Gene3D" id="3.40.630.30">
    <property type="match status" value="2"/>
</dbReference>
<dbReference type="PANTHER" id="PTHR37817">
    <property type="entry name" value="N-ACETYLTRANSFERASE EIS"/>
    <property type="match status" value="1"/>
</dbReference>
<feature type="domain" description="Enhanced intracellular survival protein" evidence="4">
    <location>
        <begin position="310"/>
        <end position="411"/>
    </location>
</feature>
<dbReference type="InterPro" id="IPR025559">
    <property type="entry name" value="Eis_dom"/>
</dbReference>
<comment type="caution">
    <text evidence="6">The sequence shown here is derived from an EMBL/GenBank/DDBJ whole genome shotgun (WGS) entry which is preliminary data.</text>
</comment>
<accession>A0A0A0C1D3</accession>
<dbReference type="InterPro" id="IPR036527">
    <property type="entry name" value="SCP2_sterol-bd_dom_sf"/>
</dbReference>
<feature type="binding site" evidence="3">
    <location>
        <begin position="87"/>
        <end position="89"/>
    </location>
    <ligand>
        <name>acetyl-CoA</name>
        <dbReference type="ChEBI" id="CHEBI:57288"/>
    </ligand>
</feature>
<feature type="binding site" evidence="3">
    <location>
        <begin position="123"/>
        <end position="124"/>
    </location>
    <ligand>
        <name>acetyl-CoA</name>
        <dbReference type="ChEBI" id="CHEBI:57288"/>
    </ligand>
</feature>
<keyword evidence="2 3" id="KW-0012">Acyltransferase</keyword>
<dbReference type="HAMAP" id="MF_01812">
    <property type="entry name" value="Eis"/>
    <property type="match status" value="1"/>
</dbReference>
<dbReference type="RefSeq" id="WP_035058470.1">
    <property type="nucleotide sequence ID" value="NZ_AXCZ01000027.1"/>
</dbReference>
<dbReference type="OrthoDB" id="8399956at2"/>
<dbReference type="AlphaFoldDB" id="A0A0A0C1D3"/>
<organism evidence="6 7">
    <name type="scientific">Cellulomonas bogoriensis 69B4 = DSM 16987</name>
    <dbReference type="NCBI Taxonomy" id="1386082"/>
    <lineage>
        <taxon>Bacteria</taxon>
        <taxon>Bacillati</taxon>
        <taxon>Actinomycetota</taxon>
        <taxon>Actinomycetes</taxon>
        <taxon>Micrococcales</taxon>
        <taxon>Cellulomonadaceae</taxon>
        <taxon>Cellulomonas</taxon>
    </lineage>
</organism>
<comment type="similarity">
    <text evidence="3">Belongs to the acetyltransferase Eis family.</text>
</comment>
<dbReference type="EMBL" id="AXCZ01000027">
    <property type="protein sequence ID" value="KGM13727.1"/>
    <property type="molecule type" value="Genomic_DNA"/>
</dbReference>
<dbReference type="InterPro" id="IPR016181">
    <property type="entry name" value="Acyl_CoA_acyltransferase"/>
</dbReference>
<protein>
    <submittedName>
        <fullName evidence="6">Acetyltransferase</fullName>
    </submittedName>
</protein>
<dbReference type="Pfam" id="PF13530">
    <property type="entry name" value="SCP2_2"/>
    <property type="match status" value="1"/>
</dbReference>
<dbReference type="SUPFAM" id="SSF55718">
    <property type="entry name" value="SCP-like"/>
    <property type="match status" value="1"/>
</dbReference>
<keyword evidence="1 3" id="KW-0808">Transferase</keyword>
<evidence type="ECO:0000256" key="1">
    <source>
        <dbReference type="ARBA" id="ARBA00022679"/>
    </source>
</evidence>
<name>A0A0A0C1D3_9CELL</name>
<evidence type="ECO:0000313" key="7">
    <source>
        <dbReference type="Proteomes" id="UP000054314"/>
    </source>
</evidence>
<dbReference type="Pfam" id="PF13527">
    <property type="entry name" value="Acetyltransf_9"/>
    <property type="match status" value="1"/>
</dbReference>
<dbReference type="Gene3D" id="3.30.1050.10">
    <property type="entry name" value="SCP2 sterol-binding domain"/>
    <property type="match status" value="1"/>
</dbReference>
<reference evidence="6 7" key="1">
    <citation type="submission" date="2013-08" db="EMBL/GenBank/DDBJ databases">
        <title>Genome sequencing of Cellulomonas bogoriensis 69B4.</title>
        <authorList>
            <person name="Chen F."/>
            <person name="Li Y."/>
            <person name="Wang G."/>
        </authorList>
    </citation>
    <scope>NUCLEOTIDE SEQUENCE [LARGE SCALE GENOMIC DNA]</scope>
    <source>
        <strain evidence="6 7">69B4</strain>
    </source>
</reference>
<dbReference type="Pfam" id="PF17668">
    <property type="entry name" value="Acetyltransf_17"/>
    <property type="match status" value="1"/>
</dbReference>